<dbReference type="OrthoDB" id="4348522at2759"/>
<evidence type="ECO:0000313" key="2">
    <source>
        <dbReference type="EMBL" id="RCV36419.1"/>
    </source>
</evidence>
<dbReference type="SUPFAM" id="SSF57850">
    <property type="entry name" value="RING/U-box"/>
    <property type="match status" value="1"/>
</dbReference>
<proteinExistence type="predicted"/>
<sequence>MPSSPVAVATAPAELNECIWRLALPATIAVREEESLAVAAGGAAPWMSARPPVDLVVLGLGRQRRGSGASREDGERRVSTAAMLLDDAGSSAAAFFDSHAAGRRRQFIGQLGLSAAASYGNGGFGARGGRARLPETTVRETGDQKECGVCLDDFAEGDKIRAIPCSHGFHES</sequence>
<accession>A0A368S1Y8</accession>
<evidence type="ECO:0000259" key="1">
    <source>
        <dbReference type="Pfam" id="PF17123"/>
    </source>
</evidence>
<dbReference type="InterPro" id="IPR013083">
    <property type="entry name" value="Znf_RING/FYVE/PHD"/>
</dbReference>
<reference evidence="2" key="1">
    <citation type="journal article" date="2012" name="Nat. Biotechnol.">
        <title>Reference genome sequence of the model plant Setaria.</title>
        <authorList>
            <person name="Bennetzen J.L."/>
            <person name="Schmutz J."/>
            <person name="Wang H."/>
            <person name="Percifield R."/>
            <person name="Hawkins J."/>
            <person name="Pontaroli A.C."/>
            <person name="Estep M."/>
            <person name="Feng L."/>
            <person name="Vaughn J.N."/>
            <person name="Grimwood J."/>
            <person name="Jenkins J."/>
            <person name="Barry K."/>
            <person name="Lindquist E."/>
            <person name="Hellsten U."/>
            <person name="Deshpande S."/>
            <person name="Wang X."/>
            <person name="Wu X."/>
            <person name="Mitros T."/>
            <person name="Triplett J."/>
            <person name="Yang X."/>
            <person name="Ye C.Y."/>
            <person name="Mauro-Herrera M."/>
            <person name="Wang L."/>
            <person name="Li P."/>
            <person name="Sharma M."/>
            <person name="Sharma R."/>
            <person name="Ronald P.C."/>
            <person name="Panaud O."/>
            <person name="Kellogg E.A."/>
            <person name="Brutnell T.P."/>
            <person name="Doust A.N."/>
            <person name="Tuskan G.A."/>
            <person name="Rokhsar D."/>
            <person name="Devos K.M."/>
        </authorList>
    </citation>
    <scope>NUCLEOTIDE SEQUENCE [LARGE SCALE GENOMIC DNA]</scope>
    <source>
        <strain evidence="2">Yugu1</strain>
    </source>
</reference>
<name>A0A368S1Y8_SETIT</name>
<reference evidence="2" key="2">
    <citation type="submission" date="2015-07" db="EMBL/GenBank/DDBJ databases">
        <authorList>
            <person name="Noorani M."/>
        </authorList>
    </citation>
    <scope>NUCLEOTIDE SEQUENCE</scope>
    <source>
        <strain evidence="2">Yugu1</strain>
    </source>
</reference>
<protein>
    <recommendedName>
        <fullName evidence="1">RING-type domain-containing protein</fullName>
    </recommendedName>
</protein>
<dbReference type="Pfam" id="PF17123">
    <property type="entry name" value="zf-RING_11"/>
    <property type="match status" value="1"/>
</dbReference>
<dbReference type="AlphaFoldDB" id="A0A368S1Y8"/>
<organism evidence="2">
    <name type="scientific">Setaria italica</name>
    <name type="common">Foxtail millet</name>
    <name type="synonym">Panicum italicum</name>
    <dbReference type="NCBI Taxonomy" id="4555"/>
    <lineage>
        <taxon>Eukaryota</taxon>
        <taxon>Viridiplantae</taxon>
        <taxon>Streptophyta</taxon>
        <taxon>Embryophyta</taxon>
        <taxon>Tracheophyta</taxon>
        <taxon>Spermatophyta</taxon>
        <taxon>Magnoliopsida</taxon>
        <taxon>Liliopsida</taxon>
        <taxon>Poales</taxon>
        <taxon>Poaceae</taxon>
        <taxon>PACMAD clade</taxon>
        <taxon>Panicoideae</taxon>
        <taxon>Panicodae</taxon>
        <taxon>Paniceae</taxon>
        <taxon>Cenchrinae</taxon>
        <taxon>Setaria</taxon>
    </lineage>
</organism>
<feature type="domain" description="RING-type" evidence="1">
    <location>
        <begin position="146"/>
        <end position="171"/>
    </location>
</feature>
<dbReference type="EMBL" id="CM003534">
    <property type="protein sequence ID" value="RCV36419.1"/>
    <property type="molecule type" value="Genomic_DNA"/>
</dbReference>
<gene>
    <name evidence="2" type="ORF">SETIT_7G317700v2</name>
</gene>
<dbReference type="InterPro" id="IPR001841">
    <property type="entry name" value="Znf_RING"/>
</dbReference>
<dbReference type="Gene3D" id="3.30.40.10">
    <property type="entry name" value="Zinc/RING finger domain, C3HC4 (zinc finger)"/>
    <property type="match status" value="1"/>
</dbReference>